<reference evidence="10" key="2">
    <citation type="submission" date="2022-10" db="EMBL/GenBank/DDBJ databases">
        <authorList>
            <consortium name="ENA_rothamsted_submissions"/>
            <consortium name="culmorum"/>
            <person name="King R."/>
        </authorList>
    </citation>
    <scope>NUCLEOTIDE SEQUENCE</scope>
</reference>
<proteinExistence type="inferred from homology"/>
<dbReference type="EMBL" id="OU896714">
    <property type="protein sequence ID" value="CAH1179214.1"/>
    <property type="molecule type" value="Genomic_DNA"/>
</dbReference>
<sequence length="398" mass="45929">MFKKMRISLLVLLFTTYSYSFGVKESDDLLTKLIRGNGYPLEVHEIETEDGYLLNLYRIPHGRYPSQNRTANRSPVLLNHGLGGSAENFVWIGSSRSIALLLADDGYDVWMLCSRGTWHSTKHKTLKPDKDLAYWQFTWHEIGVYDTPASIDYILQRTGEKNLHYVGHSQGTTSMFAMASDRPEYNDKIKVMVALAPSALLHEIKHPIRLVIPIYEILRALTNALLIYKIPPYISTSTFIAVFREFCRFTPNFICKYILFSVAGIEQEQFIEELSGIFTSAFPAGLSVHQLYHYAQVVKSHEFGRYDWGEALNLEKYGSKIPGRYQIEKATFPVALYYGEKDLFISLKDIESYKQVLPNIVQSYMVPYEDWTDNDYIWARDIKTLLNNDVLRVMGKFK</sequence>
<evidence type="ECO:0000256" key="5">
    <source>
        <dbReference type="ARBA" id="ARBA00023098"/>
    </source>
</evidence>
<name>A0A9P0DYP5_PHACE</name>
<evidence type="ECO:0000256" key="3">
    <source>
        <dbReference type="ARBA" id="ARBA00022801"/>
    </source>
</evidence>
<evidence type="ECO:0000256" key="8">
    <source>
        <dbReference type="SAM" id="SignalP"/>
    </source>
</evidence>
<keyword evidence="6" id="KW-0325">Glycoprotein</keyword>
<keyword evidence="11" id="KW-1185">Reference proteome</keyword>
<dbReference type="OrthoDB" id="9974421at2759"/>
<keyword evidence="4 7" id="KW-0442">Lipid degradation</keyword>
<reference evidence="10" key="1">
    <citation type="submission" date="2022-01" db="EMBL/GenBank/DDBJ databases">
        <authorList>
            <person name="King R."/>
        </authorList>
    </citation>
    <scope>NUCLEOTIDE SEQUENCE</scope>
</reference>
<evidence type="ECO:0000256" key="7">
    <source>
        <dbReference type="PIRNR" id="PIRNR000862"/>
    </source>
</evidence>
<dbReference type="InterPro" id="IPR029058">
    <property type="entry name" value="AB_hydrolase_fold"/>
</dbReference>
<gene>
    <name evidence="10" type="ORF">PHAECO_LOCUS12031</name>
</gene>
<protein>
    <recommendedName>
        <fullName evidence="7">Lipase</fullName>
    </recommendedName>
</protein>
<feature type="domain" description="Partial AB-hydrolase lipase" evidence="9">
    <location>
        <begin position="31"/>
        <end position="90"/>
    </location>
</feature>
<evidence type="ECO:0000259" key="9">
    <source>
        <dbReference type="Pfam" id="PF04083"/>
    </source>
</evidence>
<comment type="similarity">
    <text evidence="1 7">Belongs to the AB hydrolase superfamily. Lipase family.</text>
</comment>
<feature type="signal peptide" evidence="8">
    <location>
        <begin position="1"/>
        <end position="20"/>
    </location>
</feature>
<dbReference type="InterPro" id="IPR006693">
    <property type="entry name" value="AB_hydrolase_lipase"/>
</dbReference>
<dbReference type="Gene3D" id="3.40.50.1820">
    <property type="entry name" value="alpha/beta hydrolase"/>
    <property type="match status" value="1"/>
</dbReference>
<keyword evidence="2 8" id="KW-0732">Signal</keyword>
<evidence type="ECO:0000256" key="2">
    <source>
        <dbReference type="ARBA" id="ARBA00022729"/>
    </source>
</evidence>
<evidence type="ECO:0000256" key="1">
    <source>
        <dbReference type="ARBA" id="ARBA00010701"/>
    </source>
</evidence>
<dbReference type="Proteomes" id="UP001153737">
    <property type="component" value="Chromosome 8"/>
</dbReference>
<dbReference type="Pfam" id="PF04083">
    <property type="entry name" value="Abhydro_lipase"/>
    <property type="match status" value="1"/>
</dbReference>
<accession>A0A9P0DYP5</accession>
<keyword evidence="5" id="KW-0443">Lipid metabolism</keyword>
<dbReference type="FunFam" id="3.40.50.1820:FF:000057">
    <property type="entry name" value="Lipase"/>
    <property type="match status" value="1"/>
</dbReference>
<dbReference type="PIRSF" id="PIRSF000862">
    <property type="entry name" value="Steryl_ester_lip"/>
    <property type="match status" value="1"/>
</dbReference>
<dbReference type="GO" id="GO:0016042">
    <property type="term" value="P:lipid catabolic process"/>
    <property type="evidence" value="ECO:0007669"/>
    <property type="project" value="UniProtKB-KW"/>
</dbReference>
<dbReference type="GO" id="GO:0016788">
    <property type="term" value="F:hydrolase activity, acting on ester bonds"/>
    <property type="evidence" value="ECO:0007669"/>
    <property type="project" value="InterPro"/>
</dbReference>
<evidence type="ECO:0000256" key="4">
    <source>
        <dbReference type="ARBA" id="ARBA00022963"/>
    </source>
</evidence>
<evidence type="ECO:0000313" key="10">
    <source>
        <dbReference type="EMBL" id="CAH1179214.1"/>
    </source>
</evidence>
<evidence type="ECO:0000256" key="6">
    <source>
        <dbReference type="ARBA" id="ARBA00023180"/>
    </source>
</evidence>
<dbReference type="SUPFAM" id="SSF53474">
    <property type="entry name" value="alpha/beta-Hydrolases"/>
    <property type="match status" value="1"/>
</dbReference>
<feature type="chain" id="PRO_5040341860" description="Lipase" evidence="8">
    <location>
        <begin position="21"/>
        <end position="398"/>
    </location>
</feature>
<dbReference type="AlphaFoldDB" id="A0A9P0DYP5"/>
<organism evidence="10 11">
    <name type="scientific">Phaedon cochleariae</name>
    <name type="common">Mustard beetle</name>
    <dbReference type="NCBI Taxonomy" id="80249"/>
    <lineage>
        <taxon>Eukaryota</taxon>
        <taxon>Metazoa</taxon>
        <taxon>Ecdysozoa</taxon>
        <taxon>Arthropoda</taxon>
        <taxon>Hexapoda</taxon>
        <taxon>Insecta</taxon>
        <taxon>Pterygota</taxon>
        <taxon>Neoptera</taxon>
        <taxon>Endopterygota</taxon>
        <taxon>Coleoptera</taxon>
        <taxon>Polyphaga</taxon>
        <taxon>Cucujiformia</taxon>
        <taxon>Chrysomeloidea</taxon>
        <taxon>Chrysomelidae</taxon>
        <taxon>Chrysomelinae</taxon>
        <taxon>Chrysomelini</taxon>
        <taxon>Phaedon</taxon>
    </lineage>
</organism>
<keyword evidence="3 7" id="KW-0378">Hydrolase</keyword>
<evidence type="ECO:0000313" key="11">
    <source>
        <dbReference type="Proteomes" id="UP001153737"/>
    </source>
</evidence>
<dbReference type="InterPro" id="IPR025483">
    <property type="entry name" value="Lipase_euk"/>
</dbReference>
<dbReference type="PANTHER" id="PTHR11005">
    <property type="entry name" value="LYSOSOMAL ACID LIPASE-RELATED"/>
    <property type="match status" value="1"/>
</dbReference>